<evidence type="ECO:0000256" key="1">
    <source>
        <dbReference type="SAM" id="MobiDB-lite"/>
    </source>
</evidence>
<organism evidence="2 3">
    <name type="scientific">Glacieibacterium frigidum</name>
    <dbReference type="NCBI Taxonomy" id="2593303"/>
    <lineage>
        <taxon>Bacteria</taxon>
        <taxon>Pseudomonadati</taxon>
        <taxon>Pseudomonadota</taxon>
        <taxon>Alphaproteobacteria</taxon>
        <taxon>Sphingomonadales</taxon>
        <taxon>Sphingosinicellaceae</taxon>
        <taxon>Glacieibacterium</taxon>
    </lineage>
</organism>
<dbReference type="AlphaFoldDB" id="A0A552U8B1"/>
<accession>A0A552U8B1</accession>
<dbReference type="InterPro" id="IPR014990">
    <property type="entry name" value="DUF1838"/>
</dbReference>
<feature type="compositionally biased region" description="Basic residues" evidence="1">
    <location>
        <begin position="33"/>
        <end position="46"/>
    </location>
</feature>
<feature type="compositionally biased region" description="Basic residues" evidence="1">
    <location>
        <begin position="73"/>
        <end position="82"/>
    </location>
</feature>
<feature type="region of interest" description="Disordered" evidence="1">
    <location>
        <begin position="73"/>
        <end position="95"/>
    </location>
</feature>
<dbReference type="Pfam" id="PF08894">
    <property type="entry name" value="DUF1838"/>
    <property type="match status" value="1"/>
</dbReference>
<dbReference type="Proteomes" id="UP000317894">
    <property type="component" value="Unassembled WGS sequence"/>
</dbReference>
<evidence type="ECO:0000313" key="2">
    <source>
        <dbReference type="EMBL" id="TRW14452.1"/>
    </source>
</evidence>
<protein>
    <submittedName>
        <fullName evidence="2">DUF1838 domain-containing protein</fullName>
    </submittedName>
</protein>
<sequence length="209" mass="23488">MGQSLDRRARRGVPVPERQVPRHAGPDAQGVQSRRRRDRQQRHRRQGQGGRSLPAAVAAHRRPVSARLGLRARVHQSRHARRLAQGVDRQAGESSEHFTIFTPTAEIDDRSVTSARYHAGFMRQAPWWPWMRMGQSGVPGVLMGRMHSYKITGGVEDVPKVVLKRVERDRPDLFGEPTDGPDEGVLGTLEYYAATVPPETPGYVRPAKR</sequence>
<dbReference type="EMBL" id="VJWA01000002">
    <property type="protein sequence ID" value="TRW14452.1"/>
    <property type="molecule type" value="Genomic_DNA"/>
</dbReference>
<gene>
    <name evidence="2" type="ORF">FMM06_12145</name>
</gene>
<comment type="caution">
    <text evidence="2">The sequence shown here is derived from an EMBL/GenBank/DDBJ whole genome shotgun (WGS) entry which is preliminary data.</text>
</comment>
<dbReference type="OrthoDB" id="7550695at2"/>
<reference evidence="2 3" key="1">
    <citation type="submission" date="2019-07" db="EMBL/GenBank/DDBJ databases">
        <title>Novel species isolated from glacier.</title>
        <authorList>
            <person name="Liu Q."/>
            <person name="Xin Y.-H."/>
        </authorList>
    </citation>
    <scope>NUCLEOTIDE SEQUENCE [LARGE SCALE GENOMIC DNA]</scope>
    <source>
        <strain evidence="2 3">LB1R16</strain>
    </source>
</reference>
<keyword evidence="3" id="KW-1185">Reference proteome</keyword>
<name>A0A552U8B1_9SPHN</name>
<feature type="region of interest" description="Disordered" evidence="1">
    <location>
        <begin position="1"/>
        <end position="60"/>
    </location>
</feature>
<proteinExistence type="predicted"/>
<evidence type="ECO:0000313" key="3">
    <source>
        <dbReference type="Proteomes" id="UP000317894"/>
    </source>
</evidence>